<proteinExistence type="inferred from homology"/>
<dbReference type="PANTHER" id="PTHR43827">
    <property type="entry name" value="2,5-DIKETO-D-GLUCONIC ACID REDUCTASE"/>
    <property type="match status" value="1"/>
</dbReference>
<evidence type="ECO:0000256" key="6">
    <source>
        <dbReference type="PIRSR" id="PIRSR000097-3"/>
    </source>
</evidence>
<dbReference type="PROSITE" id="PS00062">
    <property type="entry name" value="ALDOKETO_REDUCTASE_2"/>
    <property type="match status" value="1"/>
</dbReference>
<dbReference type="AlphaFoldDB" id="A0A9Q4AN91"/>
<gene>
    <name evidence="8" type="ORF">NF348_07290</name>
</gene>
<evidence type="ECO:0000256" key="1">
    <source>
        <dbReference type="ARBA" id="ARBA00007905"/>
    </source>
</evidence>
<feature type="domain" description="NADP-dependent oxidoreductase" evidence="7">
    <location>
        <begin position="9"/>
        <end position="254"/>
    </location>
</feature>
<evidence type="ECO:0000256" key="3">
    <source>
        <dbReference type="ARBA" id="ARBA00023002"/>
    </source>
</evidence>
<comment type="similarity">
    <text evidence="1">Belongs to the aldo/keto reductase family.</text>
</comment>
<organism evidence="8 9">
    <name type="scientific">Devosia ureilytica</name>
    <dbReference type="NCBI Taxonomy" id="2952754"/>
    <lineage>
        <taxon>Bacteria</taxon>
        <taxon>Pseudomonadati</taxon>
        <taxon>Pseudomonadota</taxon>
        <taxon>Alphaproteobacteria</taxon>
        <taxon>Hyphomicrobiales</taxon>
        <taxon>Devosiaceae</taxon>
        <taxon>Devosia</taxon>
    </lineage>
</organism>
<evidence type="ECO:0000256" key="4">
    <source>
        <dbReference type="PIRSR" id="PIRSR000097-1"/>
    </source>
</evidence>
<comment type="caution">
    <text evidence="8">The sequence shown here is derived from an EMBL/GenBank/DDBJ whole genome shotgun (WGS) entry which is preliminary data.</text>
</comment>
<feature type="binding site" evidence="5">
    <location>
        <position position="100"/>
    </location>
    <ligand>
        <name>substrate</name>
    </ligand>
</feature>
<dbReference type="Gene3D" id="3.20.20.100">
    <property type="entry name" value="NADP-dependent oxidoreductase domain"/>
    <property type="match status" value="1"/>
</dbReference>
<dbReference type="Pfam" id="PF00248">
    <property type="entry name" value="Aldo_ket_red"/>
    <property type="match status" value="1"/>
</dbReference>
<dbReference type="SUPFAM" id="SSF51430">
    <property type="entry name" value="NAD(P)-linked oxidoreductase"/>
    <property type="match status" value="1"/>
</dbReference>
<keyword evidence="3" id="KW-0560">Oxidoreductase</keyword>
<sequence>MTVRTIPKLGFGTYGRTGPEGISALLAALEIGYRHLDTAQDYGNESEVGAAVARSGLARDDVFVTTKIAPRHYAKGNLLPSLHESLDRLGLEQVDLTLLHWPSPNGEIELGDYVEQIAEAKQSGLSRLIGVSNFTIDLLQQTMAIVGEDAIATNQFELNPHMQNKRLADFCQANGILVTCYLPIAHGTLGDDPVLQRIAAAHGATIAQVALAFELAKGYAAIPTSSKVERIRENFASQSIVLSPTDIRDIESVDQGRRRIDPAWGPDWD</sequence>
<dbReference type="InterPro" id="IPR023210">
    <property type="entry name" value="NADP_OxRdtase_dom"/>
</dbReference>
<feature type="active site" description="Proton donor" evidence="4">
    <location>
        <position position="42"/>
    </location>
</feature>
<dbReference type="GO" id="GO:1990002">
    <property type="term" value="F:methylglyoxal reductase (NADPH) (acetol producing) activity"/>
    <property type="evidence" value="ECO:0007669"/>
    <property type="project" value="TreeGrafter"/>
</dbReference>
<dbReference type="InterPro" id="IPR036812">
    <property type="entry name" value="NAD(P)_OxRdtase_dom_sf"/>
</dbReference>
<dbReference type="PANTHER" id="PTHR43827:SF3">
    <property type="entry name" value="NADP-DEPENDENT OXIDOREDUCTASE DOMAIN-CONTAINING PROTEIN"/>
    <property type="match status" value="1"/>
</dbReference>
<dbReference type="EMBL" id="JAMWDU010000002">
    <property type="protein sequence ID" value="MCP8886904.1"/>
    <property type="molecule type" value="Genomic_DNA"/>
</dbReference>
<feature type="site" description="Lowers pKa of active site Tyr" evidence="6">
    <location>
        <position position="67"/>
    </location>
</feature>
<dbReference type="RefSeq" id="WP_254673423.1">
    <property type="nucleotide sequence ID" value="NZ_JAMWDU010000002.1"/>
</dbReference>
<evidence type="ECO:0000259" key="7">
    <source>
        <dbReference type="Pfam" id="PF00248"/>
    </source>
</evidence>
<dbReference type="PROSITE" id="PS00798">
    <property type="entry name" value="ALDOKETO_REDUCTASE_1"/>
    <property type="match status" value="1"/>
</dbReference>
<dbReference type="Proteomes" id="UP001060275">
    <property type="component" value="Unassembled WGS sequence"/>
</dbReference>
<evidence type="ECO:0000256" key="2">
    <source>
        <dbReference type="ARBA" id="ARBA00022857"/>
    </source>
</evidence>
<name>A0A9Q4AN91_9HYPH</name>
<keyword evidence="9" id="KW-1185">Reference proteome</keyword>
<reference evidence="8" key="1">
    <citation type="submission" date="2022-06" db="EMBL/GenBank/DDBJ databases">
        <title>Devosia sp. XJ19-45 genome assembly.</title>
        <authorList>
            <person name="Li B."/>
            <person name="Cai M."/>
            <person name="Nie G."/>
            <person name="Li W."/>
        </authorList>
    </citation>
    <scope>NUCLEOTIDE SEQUENCE</scope>
    <source>
        <strain evidence="8">XJ19-45</strain>
    </source>
</reference>
<dbReference type="GO" id="GO:0051596">
    <property type="term" value="P:methylglyoxal catabolic process"/>
    <property type="evidence" value="ECO:0007669"/>
    <property type="project" value="TreeGrafter"/>
</dbReference>
<accession>A0A9Q4AN91</accession>
<dbReference type="PRINTS" id="PR00069">
    <property type="entry name" value="ALDKETRDTASE"/>
</dbReference>
<protein>
    <submittedName>
        <fullName evidence="8">Aldo/keto reductase</fullName>
    </submittedName>
</protein>
<evidence type="ECO:0000313" key="8">
    <source>
        <dbReference type="EMBL" id="MCP8886904.1"/>
    </source>
</evidence>
<evidence type="ECO:0000313" key="9">
    <source>
        <dbReference type="Proteomes" id="UP001060275"/>
    </source>
</evidence>
<dbReference type="PIRSF" id="PIRSF000097">
    <property type="entry name" value="AKR"/>
    <property type="match status" value="1"/>
</dbReference>
<evidence type="ECO:0000256" key="5">
    <source>
        <dbReference type="PIRSR" id="PIRSR000097-2"/>
    </source>
</evidence>
<dbReference type="InterPro" id="IPR018170">
    <property type="entry name" value="Aldo/ket_reductase_CS"/>
</dbReference>
<dbReference type="InterPro" id="IPR020471">
    <property type="entry name" value="AKR"/>
</dbReference>
<keyword evidence="2" id="KW-0521">NADP</keyword>